<keyword evidence="3 6" id="KW-0347">Helicase</keyword>
<dbReference type="GO" id="GO:0000725">
    <property type="term" value="P:recombinational repair"/>
    <property type="evidence" value="ECO:0007669"/>
    <property type="project" value="TreeGrafter"/>
</dbReference>
<dbReference type="InterPro" id="IPR027417">
    <property type="entry name" value="P-loop_NTPase"/>
</dbReference>
<evidence type="ECO:0000256" key="4">
    <source>
        <dbReference type="ARBA" id="ARBA00022840"/>
    </source>
</evidence>
<dbReference type="Gene3D" id="1.10.10.160">
    <property type="match status" value="1"/>
</dbReference>
<dbReference type="Pfam" id="PF00580">
    <property type="entry name" value="UvrD-helicase"/>
    <property type="match status" value="1"/>
</dbReference>
<protein>
    <recommendedName>
        <fullName evidence="7">UvrD-like helicase ATP-binding domain-containing protein</fullName>
    </recommendedName>
</protein>
<dbReference type="InterPro" id="IPR014016">
    <property type="entry name" value="UvrD-like_ATP-bd"/>
</dbReference>
<evidence type="ECO:0000259" key="7">
    <source>
        <dbReference type="PROSITE" id="PS51198"/>
    </source>
</evidence>
<dbReference type="PANTHER" id="PTHR11070">
    <property type="entry name" value="UVRD / RECB / PCRA DNA HELICASE FAMILY MEMBER"/>
    <property type="match status" value="1"/>
</dbReference>
<dbReference type="GO" id="GO:0003677">
    <property type="term" value="F:DNA binding"/>
    <property type="evidence" value="ECO:0007669"/>
    <property type="project" value="UniProtKB-KW"/>
</dbReference>
<organism evidence="8 9">
    <name type="scientific">Candidatus Berkelbacteria bacterium CG10_big_fil_rev_8_21_14_0_10_41_12</name>
    <dbReference type="NCBI Taxonomy" id="1974513"/>
    <lineage>
        <taxon>Bacteria</taxon>
        <taxon>Candidatus Berkelbacteria</taxon>
    </lineage>
</organism>
<dbReference type="GO" id="GO:0005829">
    <property type="term" value="C:cytosol"/>
    <property type="evidence" value="ECO:0007669"/>
    <property type="project" value="TreeGrafter"/>
</dbReference>
<dbReference type="GO" id="GO:0016787">
    <property type="term" value="F:hydrolase activity"/>
    <property type="evidence" value="ECO:0007669"/>
    <property type="project" value="UniProtKB-UniRule"/>
</dbReference>
<dbReference type="PANTHER" id="PTHR11070:SF2">
    <property type="entry name" value="ATP-DEPENDENT DNA HELICASE SRS2"/>
    <property type="match status" value="1"/>
</dbReference>
<dbReference type="CDD" id="cd17932">
    <property type="entry name" value="DEXQc_UvrD"/>
    <property type="match status" value="1"/>
</dbReference>
<dbReference type="GO" id="GO:0043138">
    <property type="term" value="F:3'-5' DNA helicase activity"/>
    <property type="evidence" value="ECO:0007669"/>
    <property type="project" value="TreeGrafter"/>
</dbReference>
<evidence type="ECO:0000313" key="8">
    <source>
        <dbReference type="EMBL" id="PIT97532.1"/>
    </source>
</evidence>
<feature type="domain" description="UvrD-like helicase ATP-binding" evidence="7">
    <location>
        <begin position="8"/>
        <end position="191"/>
    </location>
</feature>
<evidence type="ECO:0000256" key="2">
    <source>
        <dbReference type="ARBA" id="ARBA00022801"/>
    </source>
</evidence>
<evidence type="ECO:0000256" key="1">
    <source>
        <dbReference type="ARBA" id="ARBA00022741"/>
    </source>
</evidence>
<name>A0A2M6WXL1_9BACT</name>
<accession>A0A2M6WXL1</accession>
<dbReference type="InterPro" id="IPR013986">
    <property type="entry name" value="DExx_box_DNA_helicase_dom_sf"/>
</dbReference>
<keyword evidence="1 6" id="KW-0547">Nucleotide-binding</keyword>
<keyword evidence="5" id="KW-0238">DNA-binding</keyword>
<keyword evidence="4 6" id="KW-0067">ATP-binding</keyword>
<evidence type="ECO:0000256" key="5">
    <source>
        <dbReference type="ARBA" id="ARBA00023125"/>
    </source>
</evidence>
<dbReference type="GO" id="GO:0033202">
    <property type="term" value="C:DNA helicase complex"/>
    <property type="evidence" value="ECO:0007669"/>
    <property type="project" value="TreeGrafter"/>
</dbReference>
<reference evidence="9" key="1">
    <citation type="submission" date="2017-09" db="EMBL/GenBank/DDBJ databases">
        <title>Depth-based differentiation of microbial function through sediment-hosted aquifers and enrichment of novel symbionts in the deep terrestrial subsurface.</title>
        <authorList>
            <person name="Probst A.J."/>
            <person name="Ladd B."/>
            <person name="Jarett J.K."/>
            <person name="Geller-Mcgrath D.E."/>
            <person name="Sieber C.M.K."/>
            <person name="Emerson J.B."/>
            <person name="Anantharaman K."/>
            <person name="Thomas B.C."/>
            <person name="Malmstrom R."/>
            <person name="Stieglmeier M."/>
            <person name="Klingl A."/>
            <person name="Woyke T."/>
            <person name="Ryan C.M."/>
            <person name="Banfield J.F."/>
        </authorList>
    </citation>
    <scope>NUCLEOTIDE SEQUENCE [LARGE SCALE GENOMIC DNA]</scope>
</reference>
<dbReference type="GO" id="GO:0005524">
    <property type="term" value="F:ATP binding"/>
    <property type="evidence" value="ECO:0007669"/>
    <property type="project" value="UniProtKB-UniRule"/>
</dbReference>
<dbReference type="AlphaFoldDB" id="A0A2M6WXL1"/>
<sequence length="191" mass="21654">MSFNKLLAGLNKKQLESVKFDTGPVLIIAGAGTGKTTVITQRIAHLISQKRAKPEEILALTFTEKAAAEMEERVDLLVPYGYVDTWIMTFHAFGDRILRENFIEAGLGTNYEVIGDIESSIIIKSILPELGLKHLYNSSNETKYIPDILNFIHELQNEAISAKQFALQIKKIRFVNKLESEKYFELSEIYE</sequence>
<comment type="caution">
    <text evidence="8">The sequence shown here is derived from an EMBL/GenBank/DDBJ whole genome shotgun (WGS) entry which is preliminary data.</text>
</comment>
<dbReference type="EMBL" id="PEZV01000006">
    <property type="protein sequence ID" value="PIT97532.1"/>
    <property type="molecule type" value="Genomic_DNA"/>
</dbReference>
<gene>
    <name evidence="8" type="ORF">COT77_01005</name>
</gene>
<keyword evidence="2 6" id="KW-0378">Hydrolase</keyword>
<dbReference type="Proteomes" id="UP000228596">
    <property type="component" value="Unassembled WGS sequence"/>
</dbReference>
<evidence type="ECO:0000313" key="9">
    <source>
        <dbReference type="Proteomes" id="UP000228596"/>
    </source>
</evidence>
<proteinExistence type="predicted"/>
<dbReference type="SUPFAM" id="SSF52540">
    <property type="entry name" value="P-loop containing nucleoside triphosphate hydrolases"/>
    <property type="match status" value="1"/>
</dbReference>
<feature type="non-terminal residue" evidence="8">
    <location>
        <position position="191"/>
    </location>
</feature>
<evidence type="ECO:0000256" key="3">
    <source>
        <dbReference type="ARBA" id="ARBA00022806"/>
    </source>
</evidence>
<dbReference type="Gene3D" id="3.40.50.300">
    <property type="entry name" value="P-loop containing nucleotide triphosphate hydrolases"/>
    <property type="match status" value="1"/>
</dbReference>
<dbReference type="InterPro" id="IPR000212">
    <property type="entry name" value="DNA_helicase_UvrD/REP"/>
</dbReference>
<feature type="binding site" evidence="6">
    <location>
        <begin position="29"/>
        <end position="36"/>
    </location>
    <ligand>
        <name>ATP</name>
        <dbReference type="ChEBI" id="CHEBI:30616"/>
    </ligand>
</feature>
<evidence type="ECO:0000256" key="6">
    <source>
        <dbReference type="PROSITE-ProRule" id="PRU00560"/>
    </source>
</evidence>
<dbReference type="PROSITE" id="PS51198">
    <property type="entry name" value="UVRD_HELICASE_ATP_BIND"/>
    <property type="match status" value="1"/>
</dbReference>